<dbReference type="PROSITE" id="PS50931">
    <property type="entry name" value="HTH_LYSR"/>
    <property type="match status" value="1"/>
</dbReference>
<evidence type="ECO:0000313" key="6">
    <source>
        <dbReference type="EMBL" id="VYU17060.1"/>
    </source>
</evidence>
<accession>A0A6N3CK12</accession>
<dbReference type="GO" id="GO:0003700">
    <property type="term" value="F:DNA-binding transcription factor activity"/>
    <property type="evidence" value="ECO:0007669"/>
    <property type="project" value="InterPro"/>
</dbReference>
<evidence type="ECO:0000256" key="2">
    <source>
        <dbReference type="ARBA" id="ARBA00023015"/>
    </source>
</evidence>
<dbReference type="Gene3D" id="1.10.10.10">
    <property type="entry name" value="Winged helix-like DNA-binding domain superfamily/Winged helix DNA-binding domain"/>
    <property type="match status" value="1"/>
</dbReference>
<dbReference type="InterPro" id="IPR036390">
    <property type="entry name" value="WH_DNA-bd_sf"/>
</dbReference>
<sequence>MEFRELTNILTIAEEGSLSKAAEKLFVSQSSLSQFLKSYEAAIGCSLFVRTSTGMRPTEAGERVLEAAHQIVAIGNNLQNELWDIANLSTGKVSLGLTPFRGSFVLPDILPAFYAKYTQITIHTVEANTQTLEDYLLRQVIDVALLTYPLITKKLPTEDAYEEEVYLAVNRESPVLKRAMRDEETGRSYINFEDVMDEPFILLSKGQRLFTLAESQFEKYGCKPHVIQKTQNPETSIRLAEQGLGLAFMAGSYIHPVYNGSYKLSYLSIGREGLYRKLVFAFPPNTYRSKATMAFVEMASRLLAPGKQVP</sequence>
<dbReference type="Gene3D" id="3.40.190.290">
    <property type="match status" value="1"/>
</dbReference>
<dbReference type="Pfam" id="PF03466">
    <property type="entry name" value="LysR_substrate"/>
    <property type="match status" value="1"/>
</dbReference>
<reference evidence="6" key="1">
    <citation type="submission" date="2019-11" db="EMBL/GenBank/DDBJ databases">
        <authorList>
            <person name="Feng L."/>
        </authorList>
    </citation>
    <scope>NUCLEOTIDE SEQUENCE</scope>
    <source>
        <strain evidence="6">CsymbiosumLFYP84</strain>
    </source>
</reference>
<dbReference type="GO" id="GO:0003677">
    <property type="term" value="F:DNA binding"/>
    <property type="evidence" value="ECO:0007669"/>
    <property type="project" value="UniProtKB-KW"/>
</dbReference>
<evidence type="ECO:0000256" key="3">
    <source>
        <dbReference type="ARBA" id="ARBA00023125"/>
    </source>
</evidence>
<dbReference type="Pfam" id="PF00126">
    <property type="entry name" value="HTH_1"/>
    <property type="match status" value="1"/>
</dbReference>
<dbReference type="SUPFAM" id="SSF53850">
    <property type="entry name" value="Periplasmic binding protein-like II"/>
    <property type="match status" value="1"/>
</dbReference>
<feature type="domain" description="HTH lysR-type" evidence="5">
    <location>
        <begin position="1"/>
        <end position="58"/>
    </location>
</feature>
<dbReference type="SUPFAM" id="SSF46785">
    <property type="entry name" value="Winged helix' DNA-binding domain"/>
    <property type="match status" value="1"/>
</dbReference>
<dbReference type="InterPro" id="IPR005119">
    <property type="entry name" value="LysR_subst-bd"/>
</dbReference>
<protein>
    <submittedName>
        <fullName evidence="6">HTH-type transcriptional regulator CynR</fullName>
    </submittedName>
</protein>
<dbReference type="InterPro" id="IPR036388">
    <property type="entry name" value="WH-like_DNA-bd_sf"/>
</dbReference>
<dbReference type="GO" id="GO:0005829">
    <property type="term" value="C:cytosol"/>
    <property type="evidence" value="ECO:0007669"/>
    <property type="project" value="TreeGrafter"/>
</dbReference>
<organism evidence="6">
    <name type="scientific">Clostridium symbiosum</name>
    <name type="common">Bacteroides symbiosus</name>
    <dbReference type="NCBI Taxonomy" id="1512"/>
    <lineage>
        <taxon>Bacteria</taxon>
        <taxon>Bacillati</taxon>
        <taxon>Bacillota</taxon>
        <taxon>Clostridia</taxon>
        <taxon>Lachnospirales</taxon>
        <taxon>Lachnospiraceae</taxon>
        <taxon>Otoolea</taxon>
    </lineage>
</organism>
<dbReference type="EMBL" id="CACRUA010000019">
    <property type="protein sequence ID" value="VYU17060.1"/>
    <property type="molecule type" value="Genomic_DNA"/>
</dbReference>
<dbReference type="InterPro" id="IPR050950">
    <property type="entry name" value="HTH-type_LysR_regulators"/>
</dbReference>
<keyword evidence="3" id="KW-0238">DNA-binding</keyword>
<evidence type="ECO:0000256" key="4">
    <source>
        <dbReference type="ARBA" id="ARBA00023163"/>
    </source>
</evidence>
<dbReference type="InterPro" id="IPR000847">
    <property type="entry name" value="LysR_HTH_N"/>
</dbReference>
<dbReference type="AlphaFoldDB" id="A0A6N3CK12"/>
<name>A0A6N3CK12_CLOSY</name>
<dbReference type="CDD" id="cd05466">
    <property type="entry name" value="PBP2_LTTR_substrate"/>
    <property type="match status" value="1"/>
</dbReference>
<dbReference type="PANTHER" id="PTHR30419">
    <property type="entry name" value="HTH-TYPE TRANSCRIPTIONAL REGULATOR YBHD"/>
    <property type="match status" value="1"/>
</dbReference>
<keyword evidence="4" id="KW-0804">Transcription</keyword>
<dbReference type="RefSeq" id="WP_156684485.1">
    <property type="nucleotide sequence ID" value="NZ_CACRUA010000019.1"/>
</dbReference>
<comment type="similarity">
    <text evidence="1">Belongs to the LysR transcriptional regulatory family.</text>
</comment>
<gene>
    <name evidence="6" type="primary">cynR_5</name>
    <name evidence="6" type="ORF">CSLFYP84_01493</name>
</gene>
<keyword evidence="2" id="KW-0805">Transcription regulation</keyword>
<evidence type="ECO:0000256" key="1">
    <source>
        <dbReference type="ARBA" id="ARBA00009437"/>
    </source>
</evidence>
<evidence type="ECO:0000259" key="5">
    <source>
        <dbReference type="PROSITE" id="PS50931"/>
    </source>
</evidence>
<proteinExistence type="inferred from homology"/>